<dbReference type="EMBL" id="KV467257">
    <property type="protein sequence ID" value="OCT56651.1"/>
    <property type="molecule type" value="Genomic_DNA"/>
</dbReference>
<feature type="transmembrane region" description="Helical" evidence="11">
    <location>
        <begin position="677"/>
        <end position="700"/>
    </location>
</feature>
<dbReference type="PANTHER" id="PTHR24061">
    <property type="entry name" value="CALCIUM-SENSING RECEPTOR-RELATED"/>
    <property type="match status" value="1"/>
</dbReference>
<dbReference type="InterPro" id="IPR004073">
    <property type="entry name" value="GPCR_3_vmron_rcpt_2"/>
</dbReference>
<evidence type="ECO:0000256" key="11">
    <source>
        <dbReference type="SAM" id="Phobius"/>
    </source>
</evidence>
<dbReference type="PRINTS" id="PR01535">
    <property type="entry name" value="VOMERONASL2R"/>
</dbReference>
<keyword evidence="7 11" id="KW-0472">Membrane</keyword>
<evidence type="ECO:0000256" key="4">
    <source>
        <dbReference type="ARBA" id="ARBA00022729"/>
    </source>
</evidence>
<keyword evidence="5 11" id="KW-1133">Transmembrane helix</keyword>
<evidence type="ECO:0000256" key="5">
    <source>
        <dbReference type="ARBA" id="ARBA00022989"/>
    </source>
</evidence>
<dbReference type="GO" id="GO:0004930">
    <property type="term" value="F:G protein-coupled receptor activity"/>
    <property type="evidence" value="ECO:0007669"/>
    <property type="project" value="UniProtKB-KW"/>
</dbReference>
<feature type="transmembrane region" description="Helical" evidence="11">
    <location>
        <begin position="518"/>
        <end position="541"/>
    </location>
</feature>
<keyword evidence="3 11" id="KW-0812">Transmembrane</keyword>
<reference evidence="13" key="1">
    <citation type="submission" date="2016-05" db="EMBL/GenBank/DDBJ databases">
        <title>WGS assembly of Xenopus laevis.</title>
        <authorList>
            <person name="Session A."/>
            <person name="Uno Y."/>
            <person name="Kwon T."/>
            <person name="Chapman J."/>
            <person name="Toyoda A."/>
            <person name="Takahashi S."/>
            <person name="Fukui A."/>
            <person name="Hikosaka A."/>
            <person name="Putnam N."/>
            <person name="Stites J."/>
            <person name="Van Heeringen S."/>
            <person name="Quigley I."/>
            <person name="Heinz S."/>
            <person name="Hellsten U."/>
            <person name="Lyons J."/>
            <person name="Suzuki A."/>
            <person name="Kondo M."/>
            <person name="Ogino H."/>
            <person name="Ochi H."/>
            <person name="Bogdanovic O."/>
            <person name="Lister R."/>
            <person name="Georgiou G."/>
            <person name="Paranjpe S."/>
            <person name="Van Kruijsbergen I."/>
            <person name="Mozaffari S."/>
            <person name="Shu S."/>
            <person name="Schmutz J."/>
            <person name="Jenkins J."/>
            <person name="Grimwood J."/>
            <person name="Carlson J."/>
            <person name="Mitros T."/>
            <person name="Simakov O."/>
            <person name="Heald R."/>
            <person name="Miller K."/>
            <person name="Haudenschild C."/>
            <person name="Kuroki Y."/>
            <person name="Tanaka T."/>
            <person name="Michiue T."/>
            <person name="Watanabe M."/>
            <person name="Kinoshita T."/>
            <person name="Ohta Y."/>
            <person name="Mawaribuchi S."/>
            <person name="Suzuki Y."/>
            <person name="Haramoto Y."/>
            <person name="Yamamoto T."/>
            <person name="Takagi C."/>
            <person name="Kitzman J."/>
            <person name="Shendure J."/>
            <person name="Nakayama T."/>
            <person name="Izutsu Y."/>
            <person name="Robert J."/>
            <person name="Dichmann D."/>
            <person name="Flajnik M."/>
            <person name="Houston D."/>
            <person name="Marcotte E."/>
            <person name="Wallingford J."/>
            <person name="Ito Y."/>
            <person name="Asashima M."/>
            <person name="Ueno N."/>
            <person name="Matsuda Y."/>
            <person name="Jan Veenstra G."/>
            <person name="Fujiyama A."/>
            <person name="Harland R."/>
            <person name="Taira M."/>
            <person name="Rokhsar D.S."/>
        </authorList>
    </citation>
    <scope>NUCLEOTIDE SEQUENCE</scope>
    <source>
        <strain evidence="13">J</strain>
        <tissue evidence="13">Blood</tissue>
    </source>
</reference>
<dbReference type="PRINTS" id="PR00248">
    <property type="entry name" value="GPCRMGR"/>
</dbReference>
<dbReference type="Pfam" id="PF01094">
    <property type="entry name" value="ANF_receptor"/>
    <property type="match status" value="1"/>
</dbReference>
<dbReference type="AlphaFoldDB" id="A0A974BR64"/>
<protein>
    <recommendedName>
        <fullName evidence="12">G-protein coupled receptors family 3 profile domain-containing protein</fullName>
    </recommendedName>
</protein>
<dbReference type="InterPro" id="IPR028082">
    <property type="entry name" value="Peripla_BP_I"/>
</dbReference>
<proteinExistence type="predicted"/>
<dbReference type="FunFam" id="2.10.50.30:FF:000003">
    <property type="entry name" value="Vomeronasal 2, receptor 120"/>
    <property type="match status" value="1"/>
</dbReference>
<feature type="transmembrane region" description="Helical" evidence="11">
    <location>
        <begin position="738"/>
        <end position="760"/>
    </location>
</feature>
<dbReference type="PROSITE" id="PS50259">
    <property type="entry name" value="G_PROTEIN_RECEP_F3_4"/>
    <property type="match status" value="1"/>
</dbReference>
<dbReference type="Pfam" id="PF00003">
    <property type="entry name" value="7tm_3"/>
    <property type="match status" value="1"/>
</dbReference>
<evidence type="ECO:0000256" key="2">
    <source>
        <dbReference type="ARBA" id="ARBA00022475"/>
    </source>
</evidence>
<dbReference type="GO" id="GO:0005886">
    <property type="term" value="C:plasma membrane"/>
    <property type="evidence" value="ECO:0007669"/>
    <property type="project" value="UniProtKB-SubCell"/>
</dbReference>
<sequence length="789" mass="90205">MILPVIQFGHLSVCSPSISYFRHLLAFIFATEEINRRTDLLPNVTLGFMIYDSCQWEKYALYSALSILSGGDSLVPNYKCQNYGDVVAFIGHLVFYTSFSLAQLMETYKYPQISYGTMESLFDDKVQFPYFYRTVPNDQVQYRAIVQLLKHFRWNWVGLVTSFEDQGDRISVELEEYLLQNDICLQFKFTMSSVLLQGNAVDLNCEVIILYISSSSFSKLVFELSFNSTFGKVFILPASLQIHYQFFRNTFLNGSLMFRLHNRNIPGLKDFLLRDGPLEFSDNPFLDAIRKEQVFCLPESFEPDPFIRETLCNKTDTDNIMNPLIYDVENFRITYSIYTAVYAVAFALHDLYSHRSHHKEWKLHPWQIHRYLRNLHFSTPGGEDVTFDEKGNVAETYDILNIIQFPDKGVEHVLVGHVYPADGDTQLVINDSAITWESRFAQTPNSTCNPICPPGSRKVYLERQPKCCYGCAHCPEGEVSNGTDMVNCIKCLDDQWPNGGRNTCISKRMEFLSYEDPLGFSLATIAVSFSFITTITLGIFIKHKDTPIVKANNHILSFLLLLFLTFSSLCPLLFIGHPTQISCFLSYISFGTFFTVAISTLLAKTFIVTLAFRVVKPDRKVRGWLWRNMSMLVVLLCSCGEVLICITWLAYSPPFPEYNTKLEADKIILRCNEGSIIAFYVQIGYLGLLALFSFIVAFMARKLPDAFNEAQYITFSMLGFCSVWVSFIPANLSTKGKYMVAVECFAILASSLGIFGCIFVPKCYIILIRPERNIRASLIVKKQEQRIKT</sequence>
<feature type="domain" description="G-protein coupled receptors family 3 profile" evidence="12">
    <location>
        <begin position="518"/>
        <end position="782"/>
    </location>
</feature>
<comment type="subcellular location">
    <subcellularLocation>
        <location evidence="1">Cell membrane</location>
        <topology evidence="1">Multi-pass membrane protein</topology>
    </subcellularLocation>
</comment>
<dbReference type="FunFam" id="3.40.50.2300:FF:000728">
    <property type="entry name" value="Uncharacterized protein"/>
    <property type="match status" value="1"/>
</dbReference>
<dbReference type="InterPro" id="IPR017978">
    <property type="entry name" value="GPCR_3_C"/>
</dbReference>
<dbReference type="Gene3D" id="3.40.50.2300">
    <property type="match status" value="2"/>
</dbReference>
<evidence type="ECO:0000256" key="6">
    <source>
        <dbReference type="ARBA" id="ARBA00023040"/>
    </source>
</evidence>
<dbReference type="Pfam" id="PF07562">
    <property type="entry name" value="NCD3G"/>
    <property type="match status" value="1"/>
</dbReference>
<keyword evidence="9" id="KW-0325">Glycoprotein</keyword>
<dbReference type="InterPro" id="IPR038550">
    <property type="entry name" value="GPCR_3_9-Cys_sf"/>
</dbReference>
<keyword evidence="8" id="KW-0675">Receptor</keyword>
<dbReference type="InterPro" id="IPR001828">
    <property type="entry name" value="ANF_lig-bd_rcpt"/>
</dbReference>
<dbReference type="SUPFAM" id="SSF53822">
    <property type="entry name" value="Periplasmic binding protein-like I"/>
    <property type="match status" value="1"/>
</dbReference>
<dbReference type="InterPro" id="IPR000337">
    <property type="entry name" value="GPCR_3"/>
</dbReference>
<dbReference type="Proteomes" id="UP000694892">
    <property type="component" value="Unassembled WGS sequence"/>
</dbReference>
<organism evidence="13">
    <name type="scientific">Xenopus laevis</name>
    <name type="common">African clawed frog</name>
    <dbReference type="NCBI Taxonomy" id="8355"/>
    <lineage>
        <taxon>Eukaryota</taxon>
        <taxon>Metazoa</taxon>
        <taxon>Chordata</taxon>
        <taxon>Craniata</taxon>
        <taxon>Vertebrata</taxon>
        <taxon>Euteleostomi</taxon>
        <taxon>Amphibia</taxon>
        <taxon>Batrachia</taxon>
        <taxon>Anura</taxon>
        <taxon>Pipoidea</taxon>
        <taxon>Pipidae</taxon>
        <taxon>Xenopodinae</taxon>
        <taxon>Xenopus</taxon>
        <taxon>Xenopus</taxon>
    </lineage>
</organism>
<evidence type="ECO:0000256" key="3">
    <source>
        <dbReference type="ARBA" id="ARBA00022692"/>
    </source>
</evidence>
<evidence type="ECO:0000313" key="13">
    <source>
        <dbReference type="EMBL" id="OCT56651.1"/>
    </source>
</evidence>
<evidence type="ECO:0000256" key="7">
    <source>
        <dbReference type="ARBA" id="ARBA00023136"/>
    </source>
</evidence>
<feature type="transmembrane region" description="Helical" evidence="11">
    <location>
        <begin position="587"/>
        <end position="612"/>
    </location>
</feature>
<keyword evidence="10" id="KW-0807">Transducer</keyword>
<evidence type="ECO:0000256" key="8">
    <source>
        <dbReference type="ARBA" id="ARBA00023170"/>
    </source>
</evidence>
<keyword evidence="4" id="KW-0732">Signal</keyword>
<dbReference type="InterPro" id="IPR000068">
    <property type="entry name" value="GPCR_3_Ca_sens_rcpt-rel"/>
</dbReference>
<feature type="transmembrane region" description="Helical" evidence="11">
    <location>
        <begin position="553"/>
        <end position="575"/>
    </location>
</feature>
<keyword evidence="6" id="KW-0297">G-protein coupled receptor</keyword>
<dbReference type="Gene3D" id="2.10.50.30">
    <property type="entry name" value="GPCR, family 3, nine cysteines domain"/>
    <property type="match status" value="1"/>
</dbReference>
<name>A0A974BR64_XENLA</name>
<accession>A0A974BR64</accession>
<evidence type="ECO:0000256" key="9">
    <source>
        <dbReference type="ARBA" id="ARBA00023180"/>
    </source>
</evidence>
<evidence type="ECO:0000259" key="12">
    <source>
        <dbReference type="PROSITE" id="PS50259"/>
    </source>
</evidence>
<evidence type="ECO:0000256" key="1">
    <source>
        <dbReference type="ARBA" id="ARBA00004651"/>
    </source>
</evidence>
<keyword evidence="2" id="KW-1003">Cell membrane</keyword>
<dbReference type="PANTHER" id="PTHR24061:SF560">
    <property type="entry name" value="VOMERONASAL TYPE-2 RECEPTOR 26-LIKE"/>
    <property type="match status" value="1"/>
</dbReference>
<evidence type="ECO:0000256" key="10">
    <source>
        <dbReference type="ARBA" id="ARBA00023224"/>
    </source>
</evidence>
<gene>
    <name evidence="13" type="ORF">XELAEV_18004568mg</name>
</gene>
<feature type="transmembrane region" description="Helical" evidence="11">
    <location>
        <begin position="632"/>
        <end position="651"/>
    </location>
</feature>
<dbReference type="InterPro" id="IPR011500">
    <property type="entry name" value="GPCR_3_9-Cys_dom"/>
</dbReference>
<feature type="transmembrane region" description="Helical" evidence="11">
    <location>
        <begin position="712"/>
        <end position="732"/>
    </location>
</feature>